<feature type="domain" description="Aldehyde oxidase/xanthine dehydrogenase a/b hammerhead" evidence="2">
    <location>
        <begin position="211"/>
        <end position="291"/>
    </location>
</feature>
<dbReference type="PANTHER" id="PTHR47495:SF1">
    <property type="entry name" value="BLL3820 PROTEIN"/>
    <property type="match status" value="1"/>
</dbReference>
<dbReference type="PROSITE" id="PS51318">
    <property type="entry name" value="TAT"/>
    <property type="match status" value="1"/>
</dbReference>
<dbReference type="InterPro" id="IPR052516">
    <property type="entry name" value="N-heterocyclic_Hydroxylase"/>
</dbReference>
<dbReference type="InterPro" id="IPR046867">
    <property type="entry name" value="AldOxase/xan_DH_MoCoBD2"/>
</dbReference>
<dbReference type="PIRSF" id="PIRSF036389">
    <property type="entry name" value="IOR_B"/>
    <property type="match status" value="1"/>
</dbReference>
<dbReference type="EMBL" id="JAAVLW010000015">
    <property type="protein sequence ID" value="NOJ50753.1"/>
    <property type="molecule type" value="Genomic_DNA"/>
</dbReference>
<dbReference type="InterPro" id="IPR037165">
    <property type="entry name" value="AldOxase/xan_DH_Mopterin-bd_sf"/>
</dbReference>
<name>A0A7Y4HB38_9BRAD</name>
<gene>
    <name evidence="3" type="ORF">HCN50_31735</name>
</gene>
<evidence type="ECO:0000313" key="3">
    <source>
        <dbReference type="EMBL" id="NOJ50753.1"/>
    </source>
</evidence>
<dbReference type="InterPro" id="IPR008274">
    <property type="entry name" value="AldOxase/xan_DH_MoCoBD1"/>
</dbReference>
<protein>
    <submittedName>
        <fullName evidence="3">Xanthine dehydrogenase family protein molybdopterin-binding subunit</fullName>
    </submittedName>
</protein>
<dbReference type="Pfam" id="PF20256">
    <property type="entry name" value="MoCoBD_2"/>
    <property type="match status" value="2"/>
</dbReference>
<comment type="caution">
    <text evidence="3">The sequence shown here is derived from an EMBL/GenBank/DDBJ whole genome shotgun (WGS) entry which is preliminary data.</text>
</comment>
<sequence>MNGPMMLDRRRVLAGSGALIVSFSLSSALAQQHDAPATAAPNPPGSLKTSPYLDAWIRIDANGAIEVFTGKAELGQGFKTAFQQIAAEELDVAFESLKVTTADTRLTANEGYTAGSNSMKDSGTAIQNAAAQVRALLIAEAARRLDQPEADLRTENGAVIAPDGKRLSYGELVAADMLHVQAQPSSKLKDPATFKLVGQPVPRVDIPAKVTGGAAYVQDMRLPGMVHARVVRPPSYGAQLTECDAAAVEKMPGVVKVVRDSNFLAVVAEKEIQSIKAMNALAAAAKWKETASLPKQDDLPNVLTGLPSQNTTIFERGDPAATGVKTIEAIYTRPYQAHGSIGPSCAVAQFIDGEMTVWTHTQGVYPDRQGIAEMLRLPPASVRLIHVEGSGCYGHNGADDAAADAALIARALPGRPVRVQWTREQEHAWEPFGPAMVTKLKASLDGNGRIVDWNFDVWSNTHSMRPGGAGSLLAAQHMTQPFAVPAPKPLPLPEGGGDRNAIPFYSFANARVVHHFIPAMPVRISAMRALGAYHNVFSIESFMDELAALAGADPVEFRLRHLDDRRGRDVIERAAQAFGWKADQKSAQDRGYGFAFARYKNLAAYCAIASEVEVNRETGRPRLVRAVAAVDSGQVVNPDGLVNQIEGAIVQSMSWTLYESVTFDDTRITSIDWQTYPILRFNAVPDSIEVHIINRPGQPFLGSGETGQGPAAASISNAIANATGKRLRNLQLTRKRIKEAIDA</sequence>
<dbReference type="Pfam" id="PF02738">
    <property type="entry name" value="MoCoBD_1"/>
    <property type="match status" value="1"/>
</dbReference>
<evidence type="ECO:0000256" key="1">
    <source>
        <dbReference type="SAM" id="SignalP"/>
    </source>
</evidence>
<evidence type="ECO:0000259" key="2">
    <source>
        <dbReference type="SMART" id="SM01008"/>
    </source>
</evidence>
<keyword evidence="1" id="KW-0732">Signal</keyword>
<dbReference type="Gene3D" id="3.90.1170.50">
    <property type="entry name" value="Aldehyde oxidase/xanthine dehydrogenase, a/b hammerhead"/>
    <property type="match status" value="1"/>
</dbReference>
<reference evidence="3 4" key="1">
    <citation type="submission" date="2020-03" db="EMBL/GenBank/DDBJ databases">
        <title>Bradyrhizobium diversity isolated from nodules of Muelleranthus trifoliolatus.</title>
        <authorList>
            <person name="Klepa M."/>
            <person name="Helene L."/>
            <person name="Hungria M."/>
        </authorList>
    </citation>
    <scope>NUCLEOTIDE SEQUENCE [LARGE SCALE GENOMIC DNA]</scope>
    <source>
        <strain evidence="3 4">WSM 1744</strain>
    </source>
</reference>
<dbReference type="RefSeq" id="WP_171713802.1">
    <property type="nucleotide sequence ID" value="NZ_JAAVLW010000015.1"/>
</dbReference>
<accession>A0A7Y4HB38</accession>
<dbReference type="Proteomes" id="UP000528734">
    <property type="component" value="Unassembled WGS sequence"/>
</dbReference>
<dbReference type="Gene3D" id="3.30.365.10">
    <property type="entry name" value="Aldehyde oxidase/xanthine dehydrogenase, molybdopterin binding domain"/>
    <property type="match status" value="4"/>
</dbReference>
<dbReference type="SMART" id="SM01008">
    <property type="entry name" value="Ald_Xan_dh_C"/>
    <property type="match status" value="1"/>
</dbReference>
<proteinExistence type="predicted"/>
<dbReference type="PANTHER" id="PTHR47495">
    <property type="entry name" value="ALDEHYDE DEHYDROGENASE"/>
    <property type="match status" value="1"/>
</dbReference>
<evidence type="ECO:0000313" key="4">
    <source>
        <dbReference type="Proteomes" id="UP000528734"/>
    </source>
</evidence>
<dbReference type="InterPro" id="IPR012368">
    <property type="entry name" value="OxRdtase_Mopterin-bd_su_IorB"/>
</dbReference>
<feature type="chain" id="PRO_5031565965" evidence="1">
    <location>
        <begin position="31"/>
        <end position="743"/>
    </location>
</feature>
<feature type="signal peptide" evidence="1">
    <location>
        <begin position="1"/>
        <end position="30"/>
    </location>
</feature>
<dbReference type="AlphaFoldDB" id="A0A7Y4HB38"/>
<dbReference type="InterPro" id="IPR006311">
    <property type="entry name" value="TAT_signal"/>
</dbReference>
<dbReference type="GO" id="GO:0016491">
    <property type="term" value="F:oxidoreductase activity"/>
    <property type="evidence" value="ECO:0007669"/>
    <property type="project" value="InterPro"/>
</dbReference>
<dbReference type="InterPro" id="IPR000674">
    <property type="entry name" value="Ald_Oxase/Xan_DH_a/b"/>
</dbReference>
<organism evidence="3 4">
    <name type="scientific">Bradyrhizobium archetypum</name>
    <dbReference type="NCBI Taxonomy" id="2721160"/>
    <lineage>
        <taxon>Bacteria</taxon>
        <taxon>Pseudomonadati</taxon>
        <taxon>Pseudomonadota</taxon>
        <taxon>Alphaproteobacteria</taxon>
        <taxon>Hyphomicrobiales</taxon>
        <taxon>Nitrobacteraceae</taxon>
        <taxon>Bradyrhizobium</taxon>
    </lineage>
</organism>
<keyword evidence="4" id="KW-1185">Reference proteome</keyword>
<dbReference type="SUPFAM" id="SSF56003">
    <property type="entry name" value="Molybdenum cofactor-binding domain"/>
    <property type="match status" value="2"/>
</dbReference>